<dbReference type="PANTHER" id="PTHR11118">
    <property type="entry name" value="RNA-SPLICING LIGASE RTCB HOMOLOG"/>
    <property type="match status" value="1"/>
</dbReference>
<evidence type="ECO:0000313" key="24">
    <source>
        <dbReference type="EMBL" id="NCS91224.1"/>
    </source>
</evidence>
<dbReference type="NCBIfam" id="NF038162">
    <property type="entry name" value="RctB_rel_intein"/>
    <property type="match status" value="1"/>
</dbReference>
<dbReference type="InterPro" id="IPR003586">
    <property type="entry name" value="Hint_dom_C"/>
</dbReference>
<dbReference type="Gene3D" id="3.90.1860.10">
    <property type="entry name" value="tRNA-splicing ligase RtcB"/>
    <property type="match status" value="2"/>
</dbReference>
<dbReference type="InterPro" id="IPR006142">
    <property type="entry name" value="INTEIN"/>
</dbReference>
<dbReference type="InterPro" id="IPR036844">
    <property type="entry name" value="Hint_dom_sf"/>
</dbReference>
<dbReference type="EMBL" id="JAACVF010000102">
    <property type="protein sequence ID" value="NCN65227.1"/>
    <property type="molecule type" value="Genomic_DNA"/>
</dbReference>
<comment type="cofactor">
    <cofactor evidence="19 20">
        <name>Mn(2+)</name>
        <dbReference type="ChEBI" id="CHEBI:29035"/>
    </cofactor>
    <text evidence="19 20">Binds 2 manganese ions per subunit.</text>
</comment>
<dbReference type="EMBL" id="JAACQH010000041">
    <property type="protein sequence ID" value="NCS91224.1"/>
    <property type="molecule type" value="Genomic_DNA"/>
</dbReference>
<keyword evidence="6 18" id="KW-0547">Nucleotide-binding</keyword>
<dbReference type="GO" id="GO:0170057">
    <property type="term" value="F:RNA ligase (GTP) activity"/>
    <property type="evidence" value="ECO:0007669"/>
    <property type="project" value="UniProtKB-EC"/>
</dbReference>
<sequence>MIINLNKFDDKFNDKTLNNMSVRQIKQIRKGVWEVENHPVPVRIYGTEKIVNSMEEDVINQARNVSRLPGIVRASLVMPDGHKGYGFPIGGVAAFDAEKGIISPGGIGYDINCLSGDTNILCEHGYYVEIKEFEENCLEKGLISYNLSKGCSEIASIEKFIKFKPKNSVYKIFTKSGEEITATEDHPFWTQKGMIPVKDLKTGEKLGMYHFKGVPYEEPDEKIILDEDKIKENLIAMGNTFQRNTVQQVIKHLKKIKILPLKYNSPQIPYLLKIIGFVLGDGCLYFQKGDKKGITAFYGKTDDLEEIRKDILKIGFTPSEYNYYEFENTACMMKVVSSSFAVLLFSLGVPAGKKVEQEYEVPAWVRSSRLWQKRLFLASLFGAEMSSPKVTNNGYNFDPPCFSMNKSKKFEENGSQFMLQIVDILSGFDIKTQKIGKREGKKGSKESKSVRFKAIISNDTENLINFYETINFEYDLSKRRESNAVVQYLKVKNNVIKEREKKAKKAKEFYEKGKSPSEIYSSLISPYINKRFLERSVYSSRKEGPRIPLNFETYDKYMNNIRTTTDNDKKIQTEYVWDEVVKIEKVNFNEFVYDFTLNTHHNFVANKFIVSNCGVRLLTTPLTEQDIKPKLKILTDELYKNIPSGVGKGGILKIGIDKIDEVGRLGAKWAIENNYGIKEDLNFMEENGCIDGADPGKVSQRAKLRGRDQLGTLGSGNHFLEIQKVEEIYDENTAKKFRLFKGQITIMVHCGSRGYGHQICDDYIKILLSAARKYHINLPHLELVCAPINSNEGNDYIKAMYCGANYAFCNREIITHWIRETFENLKINAEIKLMYDVCHNIAKFEKHKVDGEEKLLCVHRKGATRAFAAGRSEIPEIYRNAGQPVIVPGSMGTSSYVLVGTERAMEETYGSVCHGAGRVMSRAGGIIRWGGEDIMKEMERKGQVIKSASLKVLAEEHPGVYKDIDEVVKSVEMAGLSRIVAKVVPLGIIKG</sequence>
<dbReference type="InterPro" id="IPR003587">
    <property type="entry name" value="Hint_dom_N"/>
</dbReference>
<dbReference type="GO" id="GO:0006388">
    <property type="term" value="P:tRNA splicing, via endonucleolytic cleavage and ligation"/>
    <property type="evidence" value="ECO:0007669"/>
    <property type="project" value="UniProtKB-ARBA"/>
</dbReference>
<gene>
    <name evidence="20" type="primary">rtcB</name>
    <name evidence="24" type="ORF">GW779_02215</name>
    <name evidence="23" type="ORF">GW910_04075</name>
</gene>
<dbReference type="PANTHER" id="PTHR11118:SF1">
    <property type="entry name" value="RNA-SPLICING LIGASE RTCB HOMOLOG"/>
    <property type="match status" value="1"/>
</dbReference>
<dbReference type="NCBIfam" id="TIGR01443">
    <property type="entry name" value="intein_Cterm"/>
    <property type="match status" value="1"/>
</dbReference>
<keyword evidence="8" id="KW-0068">Autocatalytic cleavage</keyword>
<evidence type="ECO:0000256" key="16">
    <source>
        <dbReference type="ARBA" id="ARBA00049514"/>
    </source>
</evidence>
<dbReference type="Proteomes" id="UP000738826">
    <property type="component" value="Unassembled WGS sequence"/>
</dbReference>
<dbReference type="PRINTS" id="PR00379">
    <property type="entry name" value="INTEIN"/>
</dbReference>
<evidence type="ECO:0000259" key="21">
    <source>
        <dbReference type="SMART" id="SM00305"/>
    </source>
</evidence>
<dbReference type="InterPro" id="IPR027434">
    <property type="entry name" value="Homing_endonucl"/>
</dbReference>
<evidence type="ECO:0000256" key="3">
    <source>
        <dbReference type="ARBA" id="ARBA00022598"/>
    </source>
</evidence>
<dbReference type="GO" id="GO:0004519">
    <property type="term" value="F:endonuclease activity"/>
    <property type="evidence" value="ECO:0007669"/>
    <property type="project" value="UniProtKB-KW"/>
</dbReference>
<proteinExistence type="inferred from homology"/>
<evidence type="ECO:0000259" key="22">
    <source>
        <dbReference type="SMART" id="SM00306"/>
    </source>
</evidence>
<feature type="binding site" evidence="18">
    <location>
        <begin position="717"/>
        <end position="721"/>
    </location>
    <ligand>
        <name>GMP</name>
        <dbReference type="ChEBI" id="CHEBI:58115"/>
    </ligand>
</feature>
<dbReference type="SMART" id="SM00306">
    <property type="entry name" value="HintN"/>
    <property type="match status" value="1"/>
</dbReference>
<evidence type="ECO:0000256" key="4">
    <source>
        <dbReference type="ARBA" id="ARBA00022722"/>
    </source>
</evidence>
<evidence type="ECO:0000256" key="11">
    <source>
        <dbReference type="ARBA" id="ARBA00023134"/>
    </source>
</evidence>
<protein>
    <recommendedName>
        <fullName evidence="13 20">tRNA-splicing ligase RtcB</fullName>
        <ecNumber evidence="20">6.5.1.-</ecNumber>
    </recommendedName>
</protein>
<comment type="function">
    <text evidence="14">Essential for tRNA splicing and maturation. Acts by directly joining spliced tRNA halves to mature-sized tRNAs. Joins RNA with 2',3'-cyclic-phosphate or 3'-phosphate ends to RNA with 5'-hydroxy ends.</text>
</comment>
<name>A0A8J7YUZ6_9ARCH</name>
<evidence type="ECO:0000256" key="18">
    <source>
        <dbReference type="PIRSR" id="PIRSR601233-2"/>
    </source>
</evidence>
<feature type="domain" description="Hint" evidence="22">
    <location>
        <begin position="111"/>
        <end position="210"/>
    </location>
</feature>
<dbReference type="CDD" id="cd00081">
    <property type="entry name" value="Hint"/>
    <property type="match status" value="2"/>
</dbReference>
<feature type="binding site" evidence="19">
    <location>
        <position position="839"/>
    </location>
    <ligand>
        <name>Mn(2+)</name>
        <dbReference type="ChEBI" id="CHEBI:29035"/>
        <label>2</label>
    </ligand>
</feature>
<reference evidence="24" key="1">
    <citation type="submission" date="2019-11" db="EMBL/GenBank/DDBJ databases">
        <title>Lipid analysis of CO2-rich subsurface aquifers suggests an autotrophy-based deep biosphere with lysolipids enriched in CPR bacteria.</title>
        <authorList>
            <person name="Probst A.J."/>
            <person name="Elling F.J."/>
            <person name="Castelle C.J."/>
            <person name="Zhu Q."/>
            <person name="Elvert M."/>
            <person name="Birarda G."/>
            <person name="Holman H.-Y."/>
            <person name="Lane K.R."/>
            <person name="Ladd B."/>
            <person name="Ryan M.C."/>
            <person name="Woyke T."/>
            <person name="Hinrichs K.-U."/>
            <person name="Banfield J.F."/>
        </authorList>
    </citation>
    <scope>NUCLEOTIDE SEQUENCE</scope>
    <source>
        <strain evidence="23">CG_2015-01_33_1645</strain>
        <strain evidence="24">CG_2015-04_33_537</strain>
    </source>
</reference>
<dbReference type="GO" id="GO:0003972">
    <property type="term" value="F:RNA ligase (ATP) activity"/>
    <property type="evidence" value="ECO:0007669"/>
    <property type="project" value="TreeGrafter"/>
</dbReference>
<dbReference type="GO" id="GO:0016539">
    <property type="term" value="P:intein-mediated protein splicing"/>
    <property type="evidence" value="ECO:0007669"/>
    <property type="project" value="InterPro"/>
</dbReference>
<dbReference type="AlphaFoldDB" id="A0A8J7YUZ6"/>
<evidence type="ECO:0000256" key="12">
    <source>
        <dbReference type="ARBA" id="ARBA00023211"/>
    </source>
</evidence>
<evidence type="ECO:0000256" key="13">
    <source>
        <dbReference type="ARBA" id="ARBA00033766"/>
    </source>
</evidence>
<dbReference type="GO" id="GO:0006314">
    <property type="term" value="P:intron homing"/>
    <property type="evidence" value="ECO:0007669"/>
    <property type="project" value="UniProtKB-KW"/>
</dbReference>
<feature type="binding site" evidence="19">
    <location>
        <position position="718"/>
    </location>
    <ligand>
        <name>Mn(2+)</name>
        <dbReference type="ChEBI" id="CHEBI:29035"/>
        <label>1</label>
    </ligand>
</feature>
<keyword evidence="3 20" id="KW-0436">Ligase</keyword>
<dbReference type="FunFam" id="3.90.1860.10:FF:000001">
    <property type="entry name" value="tRNA-splicing ligase RtcB homolog"/>
    <property type="match status" value="1"/>
</dbReference>
<dbReference type="InterPro" id="IPR006141">
    <property type="entry name" value="Intein_N"/>
</dbReference>
<dbReference type="PROSITE" id="PS50817">
    <property type="entry name" value="INTEIN_N_TER"/>
    <property type="match status" value="1"/>
</dbReference>
<dbReference type="Proteomes" id="UP000768163">
    <property type="component" value="Unassembled WGS sequence"/>
</dbReference>
<organism evidence="24 25">
    <name type="scientific">Candidatus Altarchaeum hamiconexum</name>
    <dbReference type="NCBI Taxonomy" id="1803513"/>
    <lineage>
        <taxon>Archaea</taxon>
        <taxon>Candidatus Altarchaeota</taxon>
        <taxon>Candidatus Altiarchaeia</taxon>
        <taxon>Candidatus Altarchaeales</taxon>
        <taxon>Candidatus Altarchaeaceae</taxon>
        <taxon>Candidatus Altarchaeum</taxon>
    </lineage>
</organism>
<evidence type="ECO:0000256" key="7">
    <source>
        <dbReference type="ARBA" id="ARBA00022759"/>
    </source>
</evidence>
<keyword evidence="12 19" id="KW-0464">Manganese</keyword>
<keyword evidence="11 18" id="KW-0342">GTP-binding</keyword>
<comment type="subunit">
    <text evidence="2 20">Monomer.</text>
</comment>
<keyword evidence="4" id="KW-0540">Nuclease</keyword>
<feature type="domain" description="Hint" evidence="21">
    <location>
        <begin position="572"/>
        <end position="618"/>
    </location>
</feature>
<feature type="binding site" evidence="18">
    <location>
        <begin position="839"/>
        <end position="840"/>
    </location>
    <ligand>
        <name>GMP</name>
        <dbReference type="ChEBI" id="CHEBI:58115"/>
    </ligand>
</feature>
<evidence type="ECO:0000256" key="6">
    <source>
        <dbReference type="ARBA" id="ARBA00022741"/>
    </source>
</evidence>
<evidence type="ECO:0000256" key="15">
    <source>
        <dbReference type="ARBA" id="ARBA00047746"/>
    </source>
</evidence>
<dbReference type="InterPro" id="IPR030934">
    <property type="entry name" value="Intein_C"/>
</dbReference>
<evidence type="ECO:0000313" key="23">
    <source>
        <dbReference type="EMBL" id="NCN65227.1"/>
    </source>
</evidence>
<dbReference type="PROSITE" id="PS50818">
    <property type="entry name" value="INTEIN_C_TER"/>
    <property type="match status" value="1"/>
</dbReference>
<feature type="binding site" evidence="19">
    <location>
        <position position="749"/>
    </location>
    <ligand>
        <name>Mn(2+)</name>
        <dbReference type="ChEBI" id="CHEBI:29035"/>
        <label>2</label>
    </ligand>
</feature>
<feature type="binding site" evidence="18">
    <location>
        <position position="895"/>
    </location>
    <ligand>
        <name>GMP</name>
        <dbReference type="ChEBI" id="CHEBI:58115"/>
    </ligand>
</feature>
<dbReference type="NCBIfam" id="TIGR01445">
    <property type="entry name" value="intein_Nterm"/>
    <property type="match status" value="1"/>
</dbReference>
<comment type="similarity">
    <text evidence="1 20">Belongs to the RtcB family.</text>
</comment>
<dbReference type="EC" id="6.5.1.-" evidence="20"/>
<accession>A0A8J7YUZ6</accession>
<comment type="catalytic activity">
    <reaction evidence="15">
        <text>a 3'-end 3'-phospho-ribonucleotide-RNA + a 5'-end dephospho-ribonucleoside-RNA + GTP = a ribonucleotidyl-ribonucleotide-RNA + GMP + diphosphate</text>
        <dbReference type="Rhea" id="RHEA:68076"/>
        <dbReference type="Rhea" id="RHEA-COMP:10463"/>
        <dbReference type="Rhea" id="RHEA-COMP:13936"/>
        <dbReference type="Rhea" id="RHEA-COMP:17355"/>
        <dbReference type="ChEBI" id="CHEBI:33019"/>
        <dbReference type="ChEBI" id="CHEBI:37565"/>
        <dbReference type="ChEBI" id="CHEBI:58115"/>
        <dbReference type="ChEBI" id="CHEBI:83062"/>
        <dbReference type="ChEBI" id="CHEBI:138284"/>
        <dbReference type="ChEBI" id="CHEBI:173118"/>
        <dbReference type="EC" id="6.5.1.8"/>
    </reaction>
</comment>
<evidence type="ECO:0000256" key="14">
    <source>
        <dbReference type="ARBA" id="ARBA00045316"/>
    </source>
</evidence>
<dbReference type="Gene3D" id="2.170.16.10">
    <property type="entry name" value="Hedgehog/Intein (Hint) domain"/>
    <property type="match status" value="1"/>
</dbReference>
<feature type="active site" description="GMP-histidine intermediate" evidence="17">
    <location>
        <position position="914"/>
    </location>
</feature>
<dbReference type="Pfam" id="PF01139">
    <property type="entry name" value="RtcB"/>
    <property type="match status" value="2"/>
</dbReference>
<evidence type="ECO:0000313" key="25">
    <source>
        <dbReference type="Proteomes" id="UP000738826"/>
    </source>
</evidence>
<keyword evidence="10" id="KW-0651">Protein splicing</keyword>
<keyword evidence="7" id="KW-0378">Hydrolase</keyword>
<keyword evidence="7" id="KW-0255">Endonuclease</keyword>
<dbReference type="Gene3D" id="3.10.28.10">
    <property type="entry name" value="Homing endonucleases"/>
    <property type="match status" value="1"/>
</dbReference>
<keyword evidence="5 19" id="KW-0479">Metal-binding</keyword>
<dbReference type="GO" id="GO:0005525">
    <property type="term" value="F:GTP binding"/>
    <property type="evidence" value="ECO:0007669"/>
    <property type="project" value="UniProtKB-KW"/>
</dbReference>
<evidence type="ECO:0000256" key="9">
    <source>
        <dbReference type="ARBA" id="ARBA00022886"/>
    </source>
</evidence>
<feature type="binding site" evidence="18">
    <location>
        <begin position="888"/>
        <end position="891"/>
    </location>
    <ligand>
        <name>GMP</name>
        <dbReference type="ChEBI" id="CHEBI:58115"/>
    </ligand>
</feature>
<feature type="binding site" evidence="19">
    <location>
        <position position="110"/>
    </location>
    <ligand>
        <name>Mn(2+)</name>
        <dbReference type="ChEBI" id="CHEBI:29035"/>
        <label>1</label>
    </ligand>
</feature>
<dbReference type="InterPro" id="IPR001233">
    <property type="entry name" value="RtcB"/>
</dbReference>
<dbReference type="InterPro" id="IPR036025">
    <property type="entry name" value="RtcB-like_sf"/>
</dbReference>
<evidence type="ECO:0000256" key="10">
    <source>
        <dbReference type="ARBA" id="ARBA00023000"/>
    </source>
</evidence>
<feature type="binding site" evidence="18">
    <location>
        <position position="990"/>
    </location>
    <ligand>
        <name>GMP</name>
        <dbReference type="ChEBI" id="CHEBI:58115"/>
    </ligand>
</feature>
<dbReference type="GO" id="GO:0046872">
    <property type="term" value="F:metal ion binding"/>
    <property type="evidence" value="ECO:0007669"/>
    <property type="project" value="UniProtKB-UniRule"/>
</dbReference>
<comment type="catalytic activity">
    <reaction evidence="16">
        <text>a 3'-end 2',3'-cyclophospho-ribonucleotide-RNA + a 5'-end dephospho-ribonucleoside-RNA + GTP + H2O = a ribonucleotidyl-ribonucleotide-RNA + GMP + diphosphate + H(+)</text>
        <dbReference type="Rhea" id="RHEA:68080"/>
        <dbReference type="Rhea" id="RHEA-COMP:10464"/>
        <dbReference type="Rhea" id="RHEA-COMP:13936"/>
        <dbReference type="Rhea" id="RHEA-COMP:17355"/>
        <dbReference type="ChEBI" id="CHEBI:15377"/>
        <dbReference type="ChEBI" id="CHEBI:15378"/>
        <dbReference type="ChEBI" id="CHEBI:33019"/>
        <dbReference type="ChEBI" id="CHEBI:37565"/>
        <dbReference type="ChEBI" id="CHEBI:58115"/>
        <dbReference type="ChEBI" id="CHEBI:83064"/>
        <dbReference type="ChEBI" id="CHEBI:138284"/>
        <dbReference type="ChEBI" id="CHEBI:173118"/>
        <dbReference type="EC" id="6.5.1.8"/>
    </reaction>
</comment>
<evidence type="ECO:0000256" key="17">
    <source>
        <dbReference type="PIRSR" id="PIRSR601233-1"/>
    </source>
</evidence>
<dbReference type="SUPFAM" id="SSF103365">
    <property type="entry name" value="Hypothetical protein PH1602"/>
    <property type="match status" value="2"/>
</dbReference>
<dbReference type="SMART" id="SM00305">
    <property type="entry name" value="HintC"/>
    <property type="match status" value="1"/>
</dbReference>
<evidence type="ECO:0000256" key="8">
    <source>
        <dbReference type="ARBA" id="ARBA00022813"/>
    </source>
</evidence>
<evidence type="ECO:0000256" key="20">
    <source>
        <dbReference type="RuleBase" id="RU371113"/>
    </source>
</evidence>
<evidence type="ECO:0000256" key="5">
    <source>
        <dbReference type="ARBA" id="ARBA00022723"/>
    </source>
</evidence>
<feature type="binding site" evidence="18">
    <location>
        <begin position="914"/>
        <end position="917"/>
    </location>
    <ligand>
        <name>GMP</name>
        <dbReference type="ChEBI" id="CHEBI:58115"/>
    </ligand>
</feature>
<evidence type="ECO:0000256" key="1">
    <source>
        <dbReference type="ARBA" id="ARBA00008071"/>
    </source>
</evidence>
<keyword evidence="9" id="KW-0404">Intron homing</keyword>
<evidence type="ECO:0000256" key="2">
    <source>
        <dbReference type="ARBA" id="ARBA00011245"/>
    </source>
</evidence>
<dbReference type="InterPro" id="IPR053454">
    <property type="entry name" value="RtcB_ligase"/>
</dbReference>
<comment type="caution">
    <text evidence="24">The sequence shown here is derived from an EMBL/GenBank/DDBJ whole genome shotgun (WGS) entry which is preliminary data.</text>
</comment>
<evidence type="ECO:0000256" key="19">
    <source>
        <dbReference type="PIRSR" id="PIRSR601233-3"/>
    </source>
</evidence>
<dbReference type="SUPFAM" id="SSF51294">
    <property type="entry name" value="Hedgehog/intein (Hint) domain"/>
    <property type="match status" value="1"/>
</dbReference>